<dbReference type="HOGENOM" id="CLU_1977415_0_0_4"/>
<sequence length="118" mass="12605">MSACAKPAVCRLAAGQIALHDLRARSCVIALEGDLQLAFRDHSLAWLGEALAPTSIVLREGQCFIVPQRGVVSISASQKRAAAFALQASRTAASNRARPAHVARQLAAFLKTAWRRTA</sequence>
<reference evidence="1" key="1">
    <citation type="submission" date="2010-09" db="EMBL/GenBank/DDBJ databases">
        <title>Complete sequence of chromosome1 of Burkholderia sp. CCGE1003.</title>
        <authorList>
            <consortium name="US DOE Joint Genome Institute"/>
            <person name="Lucas S."/>
            <person name="Copeland A."/>
            <person name="Lapidus A."/>
            <person name="Cheng J.-F."/>
            <person name="Bruce D."/>
            <person name="Goodwin L."/>
            <person name="Pitluck S."/>
            <person name="Daligault H."/>
            <person name="Davenport K."/>
            <person name="Detter J.C."/>
            <person name="Han C."/>
            <person name="Tapia R."/>
            <person name="Land M."/>
            <person name="Hauser L."/>
            <person name="Jeffries C."/>
            <person name="Kyrpides N."/>
            <person name="Ivanova N."/>
            <person name="Ovchinnikova G."/>
            <person name="Martinez-Romero E."/>
            <person name="Rogel M.A."/>
            <person name="Auchtung J."/>
            <person name="Tiedje J.M."/>
            <person name="Woyke T."/>
        </authorList>
    </citation>
    <scope>NUCLEOTIDE SEQUENCE</scope>
    <source>
        <strain evidence="1">CCGE1003</strain>
    </source>
</reference>
<evidence type="ECO:0000313" key="1">
    <source>
        <dbReference type="EMBL" id="ADN57611.1"/>
    </source>
</evidence>
<proteinExistence type="predicted"/>
<dbReference type="STRING" id="640512.BC1003_1643"/>
<evidence type="ECO:0008006" key="2">
    <source>
        <dbReference type="Google" id="ProtNLM"/>
    </source>
</evidence>
<dbReference type="KEGG" id="bgf:BC1003_1643"/>
<accession>E1T7Y3</accession>
<organism evidence="1">
    <name type="scientific">Burkholderia sp. (strain CCGE1003)</name>
    <dbReference type="NCBI Taxonomy" id="640512"/>
    <lineage>
        <taxon>Bacteria</taxon>
        <taxon>Pseudomonadati</taxon>
        <taxon>Pseudomonadota</taxon>
        <taxon>Betaproteobacteria</taxon>
        <taxon>Burkholderiales</taxon>
        <taxon>Burkholderiaceae</taxon>
        <taxon>Burkholderia</taxon>
    </lineage>
</organism>
<name>E1T7Y3_BURSG</name>
<gene>
    <name evidence="1" type="ordered locus">BC1003_1643</name>
</gene>
<dbReference type="EMBL" id="CP002217">
    <property type="protein sequence ID" value="ADN57611.1"/>
    <property type="molecule type" value="Genomic_DNA"/>
</dbReference>
<dbReference type="OrthoDB" id="9007689at2"/>
<dbReference type="AlphaFoldDB" id="E1T7Y3"/>
<dbReference type="eggNOG" id="ENOG50316NV">
    <property type="taxonomic scope" value="Bacteria"/>
</dbReference>
<protein>
    <recommendedName>
        <fullName evidence="2">AraC family transcriptional regulator</fullName>
    </recommendedName>
</protein>